<reference evidence="1" key="1">
    <citation type="journal article" date="2020" name="New Phytol.">
        <title>Comparative genomics reveals dynamic genome evolution in host specialist ectomycorrhizal fungi.</title>
        <authorList>
            <person name="Lofgren L.A."/>
            <person name="Nguyen N.H."/>
            <person name="Vilgalys R."/>
            <person name="Ruytinx J."/>
            <person name="Liao H.L."/>
            <person name="Branco S."/>
            <person name="Kuo A."/>
            <person name="LaButti K."/>
            <person name="Lipzen A."/>
            <person name="Andreopoulos W."/>
            <person name="Pangilinan J."/>
            <person name="Riley R."/>
            <person name="Hundley H."/>
            <person name="Na H."/>
            <person name="Barry K."/>
            <person name="Grigoriev I.V."/>
            <person name="Stajich J.E."/>
            <person name="Kennedy P.G."/>
        </authorList>
    </citation>
    <scope>NUCLEOTIDE SEQUENCE</scope>
    <source>
        <strain evidence="1">MN1</strain>
    </source>
</reference>
<keyword evidence="2" id="KW-1185">Reference proteome</keyword>
<dbReference type="GeneID" id="64638132"/>
<name>A0A9P7JGW3_9AGAM</name>
<dbReference type="EMBL" id="JABBWG010000005">
    <property type="protein sequence ID" value="KAG1822535.1"/>
    <property type="molecule type" value="Genomic_DNA"/>
</dbReference>
<evidence type="ECO:0000313" key="1">
    <source>
        <dbReference type="EMBL" id="KAG1822535.1"/>
    </source>
</evidence>
<dbReference type="Proteomes" id="UP000807769">
    <property type="component" value="Unassembled WGS sequence"/>
</dbReference>
<comment type="caution">
    <text evidence="1">The sequence shown here is derived from an EMBL/GenBank/DDBJ whole genome shotgun (WGS) entry which is preliminary data.</text>
</comment>
<organism evidence="1 2">
    <name type="scientific">Suillus subaureus</name>
    <dbReference type="NCBI Taxonomy" id="48587"/>
    <lineage>
        <taxon>Eukaryota</taxon>
        <taxon>Fungi</taxon>
        <taxon>Dikarya</taxon>
        <taxon>Basidiomycota</taxon>
        <taxon>Agaricomycotina</taxon>
        <taxon>Agaricomycetes</taxon>
        <taxon>Agaricomycetidae</taxon>
        <taxon>Boletales</taxon>
        <taxon>Suillineae</taxon>
        <taxon>Suillaceae</taxon>
        <taxon>Suillus</taxon>
    </lineage>
</organism>
<sequence>MSMMRPNSSNAQGGPSSLVVLVSSKLLQSVTGRSYLLLRRHHKKHSSKPNRTPRVRPRHSLLHVLLILLHHIQDMRIHYPSDCWLISCFFSAAHLLNMPMEVHNSKANHKVKPRVRYHRRRFSLLPPRHPRPLLLLLLLLLLPHQVQRPCSHDLFHCELASCCFFAVHLPRTPIIINIGTQLFFSSSVLVSLSSHHGDNGLFFCTAHSPSRSSFHNSIERSTLAQYTPTMNLFKSTKQIKKRPRFQFTGE</sequence>
<dbReference type="RefSeq" id="XP_041196941.1">
    <property type="nucleotide sequence ID" value="XM_041344116.1"/>
</dbReference>
<dbReference type="AlphaFoldDB" id="A0A9P7JGW3"/>
<proteinExistence type="predicted"/>
<evidence type="ECO:0000313" key="2">
    <source>
        <dbReference type="Proteomes" id="UP000807769"/>
    </source>
</evidence>
<protein>
    <submittedName>
        <fullName evidence="1">Uncharacterized protein</fullName>
    </submittedName>
</protein>
<gene>
    <name evidence="1" type="ORF">BJ212DRAFT_810483</name>
</gene>
<dbReference type="OrthoDB" id="2687984at2759"/>
<accession>A0A9P7JGW3</accession>